<dbReference type="EMBL" id="PJQY01003466">
    <property type="protein sequence ID" value="PQM37316.1"/>
    <property type="molecule type" value="Genomic_DNA"/>
</dbReference>
<accession>A0A314UKF1</accession>
<dbReference type="GO" id="GO:0005634">
    <property type="term" value="C:nucleus"/>
    <property type="evidence" value="ECO:0007669"/>
    <property type="project" value="UniProtKB-SubCell"/>
</dbReference>
<proteinExistence type="predicted"/>
<dbReference type="OrthoDB" id="1148351at2759"/>
<keyword evidence="5" id="KW-0539">Nucleus</keyword>
<evidence type="ECO:0000256" key="3">
    <source>
        <dbReference type="ARBA" id="ARBA00023125"/>
    </source>
</evidence>
<organism evidence="8 9">
    <name type="scientific">Prunus yedoensis var. nudiflora</name>
    <dbReference type="NCBI Taxonomy" id="2094558"/>
    <lineage>
        <taxon>Eukaryota</taxon>
        <taxon>Viridiplantae</taxon>
        <taxon>Streptophyta</taxon>
        <taxon>Embryophyta</taxon>
        <taxon>Tracheophyta</taxon>
        <taxon>Spermatophyta</taxon>
        <taxon>Magnoliopsida</taxon>
        <taxon>eudicotyledons</taxon>
        <taxon>Gunneridae</taxon>
        <taxon>Pentapetalae</taxon>
        <taxon>rosids</taxon>
        <taxon>fabids</taxon>
        <taxon>Rosales</taxon>
        <taxon>Rosaceae</taxon>
        <taxon>Amygdaloideae</taxon>
        <taxon>Amygdaleae</taxon>
        <taxon>Prunus</taxon>
    </lineage>
</organism>
<protein>
    <submittedName>
        <fullName evidence="8">Putative B3 domain-containing protein</fullName>
    </submittedName>
</protein>
<comment type="caution">
    <text evidence="8">The sequence shown here is derived from an EMBL/GenBank/DDBJ whole genome shotgun (WGS) entry which is preliminary data.</text>
</comment>
<dbReference type="InterPro" id="IPR050655">
    <property type="entry name" value="Plant_B3_domain"/>
</dbReference>
<dbReference type="InterPro" id="IPR015300">
    <property type="entry name" value="DNA-bd_pseudobarrel_sf"/>
</dbReference>
<evidence type="ECO:0000313" key="8">
    <source>
        <dbReference type="EMBL" id="PQM37316.1"/>
    </source>
</evidence>
<keyword evidence="9" id="KW-1185">Reference proteome</keyword>
<dbReference type="Gene3D" id="2.40.330.10">
    <property type="entry name" value="DNA-binding pseudobarrel domain"/>
    <property type="match status" value="1"/>
</dbReference>
<sequence length="186" mass="21353">MGRKPTKPSPKTSFFKFLVGDFSLRLSIPPAFMDHVNGRLPPKCTLRGPSGDCWTVGLEVRGDRFFFHEGWQRFVKDHSLEIANLLVFDYDGKSKFDVKLYDPIGPEKELEPAKKRRGNRARVKEEIIELDTEEPNEDSEEDARMSNIRKRKSLKSGKRIARTDGGKETSNAPIVFRSKHLCFIKL</sequence>
<feature type="compositionally biased region" description="Basic residues" evidence="6">
    <location>
        <begin position="147"/>
        <end position="160"/>
    </location>
</feature>
<dbReference type="PANTHER" id="PTHR31920:SF135">
    <property type="entry name" value="B3 DOMAIN-CONTAINING PROTEIN OS03G0621600-RELATED"/>
    <property type="match status" value="1"/>
</dbReference>
<evidence type="ECO:0000256" key="5">
    <source>
        <dbReference type="ARBA" id="ARBA00023242"/>
    </source>
</evidence>
<evidence type="ECO:0000313" key="9">
    <source>
        <dbReference type="Proteomes" id="UP000250321"/>
    </source>
</evidence>
<dbReference type="AlphaFoldDB" id="A0A314UKF1"/>
<keyword evidence="3" id="KW-0238">DNA-binding</keyword>
<dbReference type="PROSITE" id="PS50863">
    <property type="entry name" value="B3"/>
    <property type="match status" value="1"/>
</dbReference>
<evidence type="ECO:0000259" key="7">
    <source>
        <dbReference type="PROSITE" id="PS50863"/>
    </source>
</evidence>
<keyword evidence="4" id="KW-0804">Transcription</keyword>
<dbReference type="PANTHER" id="PTHR31920">
    <property type="entry name" value="B3 DOMAIN-CONTAINING"/>
    <property type="match status" value="1"/>
</dbReference>
<gene>
    <name evidence="8" type="ORF">Pyn_24626</name>
</gene>
<evidence type="ECO:0000256" key="6">
    <source>
        <dbReference type="SAM" id="MobiDB-lite"/>
    </source>
</evidence>
<dbReference type="InterPro" id="IPR003340">
    <property type="entry name" value="B3_DNA-bd"/>
</dbReference>
<dbReference type="Pfam" id="PF02362">
    <property type="entry name" value="B3"/>
    <property type="match status" value="1"/>
</dbReference>
<feature type="compositionally biased region" description="Acidic residues" evidence="6">
    <location>
        <begin position="131"/>
        <end position="141"/>
    </location>
</feature>
<evidence type="ECO:0000256" key="1">
    <source>
        <dbReference type="ARBA" id="ARBA00004123"/>
    </source>
</evidence>
<name>A0A314UKF1_PRUYE</name>
<dbReference type="SMART" id="SM01019">
    <property type="entry name" value="B3"/>
    <property type="match status" value="1"/>
</dbReference>
<comment type="subcellular location">
    <subcellularLocation>
        <location evidence="1">Nucleus</location>
    </subcellularLocation>
</comment>
<reference evidence="8 9" key="1">
    <citation type="submission" date="2018-02" db="EMBL/GenBank/DDBJ databases">
        <title>Draft genome of wild Prunus yedoensis var. nudiflora.</title>
        <authorList>
            <person name="Baek S."/>
            <person name="Kim J.-H."/>
            <person name="Choi K."/>
            <person name="Kim G.-B."/>
            <person name="Cho A."/>
            <person name="Jang H."/>
            <person name="Shin C.-H."/>
            <person name="Yu H.-J."/>
            <person name="Mun J.-H."/>
        </authorList>
    </citation>
    <scope>NUCLEOTIDE SEQUENCE [LARGE SCALE GENOMIC DNA]</scope>
    <source>
        <strain evidence="9">cv. Jeju island</strain>
        <tissue evidence="8">Leaf</tissue>
    </source>
</reference>
<dbReference type="Proteomes" id="UP000250321">
    <property type="component" value="Unassembled WGS sequence"/>
</dbReference>
<evidence type="ECO:0000256" key="2">
    <source>
        <dbReference type="ARBA" id="ARBA00023015"/>
    </source>
</evidence>
<dbReference type="GO" id="GO:0003677">
    <property type="term" value="F:DNA binding"/>
    <property type="evidence" value="ECO:0007669"/>
    <property type="project" value="UniProtKB-KW"/>
</dbReference>
<feature type="region of interest" description="Disordered" evidence="6">
    <location>
        <begin position="131"/>
        <end position="170"/>
    </location>
</feature>
<keyword evidence="2" id="KW-0805">Transcription regulation</keyword>
<feature type="domain" description="TF-B3" evidence="7">
    <location>
        <begin position="11"/>
        <end position="104"/>
    </location>
</feature>
<dbReference type="SUPFAM" id="SSF101936">
    <property type="entry name" value="DNA-binding pseudobarrel domain"/>
    <property type="match status" value="1"/>
</dbReference>
<evidence type="ECO:0000256" key="4">
    <source>
        <dbReference type="ARBA" id="ARBA00023163"/>
    </source>
</evidence>
<dbReference type="CDD" id="cd10017">
    <property type="entry name" value="B3_DNA"/>
    <property type="match status" value="1"/>
</dbReference>
<dbReference type="STRING" id="2094558.A0A314UKF1"/>